<proteinExistence type="inferred from homology"/>
<evidence type="ECO:0000256" key="2">
    <source>
        <dbReference type="ARBA" id="ARBA00023015"/>
    </source>
</evidence>
<dbReference type="EMBL" id="BAABGA010000018">
    <property type="protein sequence ID" value="GAA4449835.1"/>
    <property type="molecule type" value="Genomic_DNA"/>
</dbReference>
<dbReference type="InterPro" id="IPR007630">
    <property type="entry name" value="RNA_pol_sigma70_r4"/>
</dbReference>
<dbReference type="SUPFAM" id="SSF88946">
    <property type="entry name" value="Sigma2 domain of RNA polymerase sigma factors"/>
    <property type="match status" value="1"/>
</dbReference>
<dbReference type="SUPFAM" id="SSF88659">
    <property type="entry name" value="Sigma3 and sigma4 domains of RNA polymerase sigma factors"/>
    <property type="match status" value="1"/>
</dbReference>
<dbReference type="Gene3D" id="1.10.10.10">
    <property type="entry name" value="Winged helix-like DNA-binding domain superfamily/Winged helix DNA-binding domain"/>
    <property type="match status" value="1"/>
</dbReference>
<dbReference type="InterPro" id="IPR007627">
    <property type="entry name" value="RNA_pol_sigma70_r2"/>
</dbReference>
<feature type="domain" description="RNA polymerase sigma-70 region 4" evidence="7">
    <location>
        <begin position="124"/>
        <end position="172"/>
    </location>
</feature>
<protein>
    <submittedName>
        <fullName evidence="8">Sigma-70 family RNA polymerase sigma factor</fullName>
    </submittedName>
</protein>
<dbReference type="PANTHER" id="PTHR43133">
    <property type="entry name" value="RNA POLYMERASE ECF-TYPE SIGMA FACTO"/>
    <property type="match status" value="1"/>
</dbReference>
<dbReference type="Gene3D" id="1.10.1740.10">
    <property type="match status" value="1"/>
</dbReference>
<dbReference type="Pfam" id="PF04542">
    <property type="entry name" value="Sigma70_r2"/>
    <property type="match status" value="1"/>
</dbReference>
<dbReference type="InterPro" id="IPR039425">
    <property type="entry name" value="RNA_pol_sigma-70-like"/>
</dbReference>
<evidence type="ECO:0000259" key="7">
    <source>
        <dbReference type="Pfam" id="PF04545"/>
    </source>
</evidence>
<dbReference type="InterPro" id="IPR014284">
    <property type="entry name" value="RNA_pol_sigma-70_dom"/>
</dbReference>
<dbReference type="RefSeq" id="WP_345320811.1">
    <property type="nucleotide sequence ID" value="NZ_BAABGA010000018.1"/>
</dbReference>
<evidence type="ECO:0000256" key="3">
    <source>
        <dbReference type="ARBA" id="ARBA00023082"/>
    </source>
</evidence>
<evidence type="ECO:0000259" key="6">
    <source>
        <dbReference type="Pfam" id="PF04542"/>
    </source>
</evidence>
<evidence type="ECO:0000313" key="8">
    <source>
        <dbReference type="EMBL" id="GAA4449835.1"/>
    </source>
</evidence>
<evidence type="ECO:0000256" key="1">
    <source>
        <dbReference type="ARBA" id="ARBA00010641"/>
    </source>
</evidence>
<keyword evidence="5" id="KW-0804">Transcription</keyword>
<dbReference type="Proteomes" id="UP001500840">
    <property type="component" value="Unassembled WGS sequence"/>
</dbReference>
<evidence type="ECO:0000313" key="9">
    <source>
        <dbReference type="Proteomes" id="UP001500840"/>
    </source>
</evidence>
<comment type="caution">
    <text evidence="8">The sequence shown here is derived from an EMBL/GenBank/DDBJ whole genome shotgun (WGS) entry which is preliminary data.</text>
</comment>
<keyword evidence="4" id="KW-0238">DNA-binding</keyword>
<dbReference type="InterPro" id="IPR013324">
    <property type="entry name" value="RNA_pol_sigma_r3/r4-like"/>
</dbReference>
<dbReference type="NCBIfam" id="TIGR02937">
    <property type="entry name" value="sigma70-ECF"/>
    <property type="match status" value="1"/>
</dbReference>
<dbReference type="InterPro" id="IPR013325">
    <property type="entry name" value="RNA_pol_sigma_r2"/>
</dbReference>
<sequence>MSTKTPENAEHEDSDEAWRRVFLESQPTLRAFLRRRLAQEADVEDCLQTVFIKLVQRGDQVPLVARRAWLFRVAANECARHWRDRSTTNRVLVKQATYESSNHSDDHLQRLVAAETAEQLLQSIQNLPENWQAILRLRIHENLTFQQIADQLQIPLGTALTQMRRALQRLREDLQPRQDEASESERGQEQ</sequence>
<name>A0ABP8MJ08_9BACT</name>
<evidence type="ECO:0000256" key="4">
    <source>
        <dbReference type="ARBA" id="ARBA00023125"/>
    </source>
</evidence>
<comment type="similarity">
    <text evidence="1">Belongs to the sigma-70 factor family. ECF subfamily.</text>
</comment>
<keyword evidence="9" id="KW-1185">Reference proteome</keyword>
<keyword evidence="3" id="KW-0731">Sigma factor</keyword>
<organism evidence="8 9">
    <name type="scientific">Novipirellula rosea</name>
    <dbReference type="NCBI Taxonomy" id="1031540"/>
    <lineage>
        <taxon>Bacteria</taxon>
        <taxon>Pseudomonadati</taxon>
        <taxon>Planctomycetota</taxon>
        <taxon>Planctomycetia</taxon>
        <taxon>Pirellulales</taxon>
        <taxon>Pirellulaceae</taxon>
        <taxon>Novipirellula</taxon>
    </lineage>
</organism>
<reference evidence="9" key="1">
    <citation type="journal article" date="2019" name="Int. J. Syst. Evol. Microbiol.">
        <title>The Global Catalogue of Microorganisms (GCM) 10K type strain sequencing project: providing services to taxonomists for standard genome sequencing and annotation.</title>
        <authorList>
            <consortium name="The Broad Institute Genomics Platform"/>
            <consortium name="The Broad Institute Genome Sequencing Center for Infectious Disease"/>
            <person name="Wu L."/>
            <person name="Ma J."/>
        </authorList>
    </citation>
    <scope>NUCLEOTIDE SEQUENCE [LARGE SCALE GENOMIC DNA]</scope>
    <source>
        <strain evidence="9">JCM 17759</strain>
    </source>
</reference>
<dbReference type="InterPro" id="IPR036388">
    <property type="entry name" value="WH-like_DNA-bd_sf"/>
</dbReference>
<dbReference type="PANTHER" id="PTHR43133:SF8">
    <property type="entry name" value="RNA POLYMERASE SIGMA FACTOR HI_1459-RELATED"/>
    <property type="match status" value="1"/>
</dbReference>
<gene>
    <name evidence="8" type="ORF">GCM10023156_15060</name>
</gene>
<dbReference type="Pfam" id="PF04545">
    <property type="entry name" value="Sigma70_r4"/>
    <property type="match status" value="1"/>
</dbReference>
<feature type="domain" description="RNA polymerase sigma-70 region 2" evidence="6">
    <location>
        <begin position="24"/>
        <end position="86"/>
    </location>
</feature>
<evidence type="ECO:0000256" key="5">
    <source>
        <dbReference type="ARBA" id="ARBA00023163"/>
    </source>
</evidence>
<keyword evidence="2" id="KW-0805">Transcription regulation</keyword>
<accession>A0ABP8MJ08</accession>